<name>A0A919W4P0_9ACTN</name>
<protein>
    <submittedName>
        <fullName evidence="2">Uncharacterized protein</fullName>
    </submittedName>
</protein>
<feature type="transmembrane region" description="Helical" evidence="1">
    <location>
        <begin position="78"/>
        <end position="98"/>
    </location>
</feature>
<feature type="transmembrane region" description="Helical" evidence="1">
    <location>
        <begin position="203"/>
        <end position="229"/>
    </location>
</feature>
<keyword evidence="3" id="KW-1185">Reference proteome</keyword>
<feature type="transmembrane region" description="Helical" evidence="1">
    <location>
        <begin position="179"/>
        <end position="196"/>
    </location>
</feature>
<evidence type="ECO:0000256" key="1">
    <source>
        <dbReference type="SAM" id="Phobius"/>
    </source>
</evidence>
<evidence type="ECO:0000313" key="2">
    <source>
        <dbReference type="EMBL" id="GIM91865.1"/>
    </source>
</evidence>
<organism evidence="2 3">
    <name type="scientific">Paractinoplanes toevensis</name>
    <dbReference type="NCBI Taxonomy" id="571911"/>
    <lineage>
        <taxon>Bacteria</taxon>
        <taxon>Bacillati</taxon>
        <taxon>Actinomycetota</taxon>
        <taxon>Actinomycetes</taxon>
        <taxon>Micromonosporales</taxon>
        <taxon>Micromonosporaceae</taxon>
        <taxon>Paractinoplanes</taxon>
    </lineage>
</organism>
<dbReference type="EMBL" id="BOQN01000050">
    <property type="protein sequence ID" value="GIM91865.1"/>
    <property type="molecule type" value="Genomic_DNA"/>
</dbReference>
<keyword evidence="1" id="KW-1133">Transmembrane helix</keyword>
<accession>A0A919W4P0</accession>
<reference evidence="2 3" key="1">
    <citation type="submission" date="2021-03" db="EMBL/GenBank/DDBJ databases">
        <title>Whole genome shotgun sequence of Actinoplanes toevensis NBRC 105298.</title>
        <authorList>
            <person name="Komaki H."/>
            <person name="Tamura T."/>
        </authorList>
    </citation>
    <scope>NUCLEOTIDE SEQUENCE [LARGE SCALE GENOMIC DNA]</scope>
    <source>
        <strain evidence="2 3">NBRC 105298</strain>
    </source>
</reference>
<keyword evidence="1" id="KW-0472">Membrane</keyword>
<keyword evidence="1" id="KW-0812">Transmembrane</keyword>
<gene>
    <name evidence="2" type="ORF">Ato02nite_036580</name>
</gene>
<sequence>MTGSREPATTGSHEPATTLVRAVAAELRKTATLPASRGALAVAMLGSLGITVLNAVSVRNALRSGQPEQVGYTSPVEAAFSAFPLGTVGAVILGVVVISSEYTANSPDAGGGRQITATLTATPGRLALLTAKVAAAAVLVLATAAITIPACLALAHLIIGTPFPAATLGETAARAAGTALYWMLTGLIVLAITVLTRSGIIPLIAGIVNSSVVSVSILLTHLTSLAYYLPDLAGLRLHGDDPLDMFPGALDPLPGGLVMAAWTLGLLAVSATVFTRRDA</sequence>
<feature type="transmembrane region" description="Helical" evidence="1">
    <location>
        <begin position="38"/>
        <end position="58"/>
    </location>
</feature>
<feature type="transmembrane region" description="Helical" evidence="1">
    <location>
        <begin position="133"/>
        <end position="159"/>
    </location>
</feature>
<dbReference type="Proteomes" id="UP000677082">
    <property type="component" value="Unassembled WGS sequence"/>
</dbReference>
<dbReference type="AlphaFoldDB" id="A0A919W4P0"/>
<feature type="transmembrane region" description="Helical" evidence="1">
    <location>
        <begin position="253"/>
        <end position="274"/>
    </location>
</feature>
<dbReference type="RefSeq" id="WP_213007762.1">
    <property type="nucleotide sequence ID" value="NZ_BOQN01000050.1"/>
</dbReference>
<evidence type="ECO:0000313" key="3">
    <source>
        <dbReference type="Proteomes" id="UP000677082"/>
    </source>
</evidence>
<proteinExistence type="predicted"/>
<comment type="caution">
    <text evidence="2">The sequence shown here is derived from an EMBL/GenBank/DDBJ whole genome shotgun (WGS) entry which is preliminary data.</text>
</comment>